<dbReference type="Proteomes" id="UP000793456">
    <property type="component" value="Chromosome XV"/>
</dbReference>
<reference evidence="1" key="1">
    <citation type="submission" date="2018-11" db="EMBL/GenBank/DDBJ databases">
        <title>The sequence and de novo assembly of Larimichthys crocea genome using PacBio and Hi-C technologies.</title>
        <authorList>
            <person name="Xu P."/>
            <person name="Chen B."/>
            <person name="Zhou Z."/>
            <person name="Ke Q."/>
            <person name="Wu Y."/>
            <person name="Bai H."/>
            <person name="Pu F."/>
        </authorList>
    </citation>
    <scope>NUCLEOTIDE SEQUENCE</scope>
    <source>
        <tissue evidence="1">Muscle</tissue>
    </source>
</reference>
<accession>A0ACD3QSG6</accession>
<evidence type="ECO:0000313" key="2">
    <source>
        <dbReference type="Proteomes" id="UP000793456"/>
    </source>
</evidence>
<comment type="caution">
    <text evidence="1">The sequence shown here is derived from an EMBL/GenBank/DDBJ whole genome shotgun (WGS) entry which is preliminary data.</text>
</comment>
<dbReference type="EMBL" id="CM011688">
    <property type="protein sequence ID" value="TMS09804.1"/>
    <property type="molecule type" value="Genomic_DNA"/>
</dbReference>
<protein>
    <submittedName>
        <fullName evidence="1">Uncharacterized protein</fullName>
    </submittedName>
</protein>
<sequence length="290" mass="32306">MEREDKLLKHARAADVYVNVTDLLLRHPSTKDMQVNGAGDKTEGSVAEKSRPEEKVKTKEAEPVNNLESDSASSGFLGNLLVVAVDTRVTIVIPEISIRMGPGKHYNTVTYPVPYDKAFIDSIMSTHKDVMRKSTQSFVEKVKKRFAQIQKITGLIHTTAETLLFNASLISHLAQQNFDAVLTDPMVPTGSLIARKLGLPTVNLLRGIPCSLDMKAAGCPSPPSFVPRFFTGYTDKMNFKQRAFNTLIALLEPLMCRLLYWHFDHLAYQFLGEEVGIAEVLSDSAIWLLR</sequence>
<organism evidence="1 2">
    <name type="scientific">Larimichthys crocea</name>
    <name type="common">Large yellow croaker</name>
    <name type="synonym">Pseudosciaena crocea</name>
    <dbReference type="NCBI Taxonomy" id="215358"/>
    <lineage>
        <taxon>Eukaryota</taxon>
        <taxon>Metazoa</taxon>
        <taxon>Chordata</taxon>
        <taxon>Craniata</taxon>
        <taxon>Vertebrata</taxon>
        <taxon>Euteleostomi</taxon>
        <taxon>Actinopterygii</taxon>
        <taxon>Neopterygii</taxon>
        <taxon>Teleostei</taxon>
        <taxon>Neoteleostei</taxon>
        <taxon>Acanthomorphata</taxon>
        <taxon>Eupercaria</taxon>
        <taxon>Sciaenidae</taxon>
        <taxon>Larimichthys</taxon>
    </lineage>
</organism>
<proteinExistence type="predicted"/>
<gene>
    <name evidence="1" type="ORF">E3U43_002463</name>
</gene>
<name>A0ACD3QSG6_LARCR</name>
<evidence type="ECO:0000313" key="1">
    <source>
        <dbReference type="EMBL" id="TMS09804.1"/>
    </source>
</evidence>
<keyword evidence="2" id="KW-1185">Reference proteome</keyword>